<keyword evidence="3" id="KW-1185">Reference proteome</keyword>
<evidence type="ECO:0000256" key="1">
    <source>
        <dbReference type="SAM" id="SignalP"/>
    </source>
</evidence>
<sequence length="133" mass="14697">MAISLFGITSMLTCIPLLIFTFTPQLPLADDDIESSLRVATGSALVISQDLAIEEIMFCEYRMGDAGRDLELAMKKYDEDCIAQGVCIVMASYSSWNGETMHSHCHDFSFVVVEIGEGPYYEISGDDPELKIP</sequence>
<feature type="signal peptide" evidence="1">
    <location>
        <begin position="1"/>
        <end position="29"/>
    </location>
</feature>
<evidence type="ECO:0000313" key="2">
    <source>
        <dbReference type="EMBL" id="KAK4342709.1"/>
    </source>
</evidence>
<feature type="chain" id="PRO_5042260739" evidence="1">
    <location>
        <begin position="30"/>
        <end position="133"/>
    </location>
</feature>
<gene>
    <name evidence="2" type="ORF">RND71_038525</name>
</gene>
<organism evidence="2 3">
    <name type="scientific">Anisodus tanguticus</name>
    <dbReference type="NCBI Taxonomy" id="243964"/>
    <lineage>
        <taxon>Eukaryota</taxon>
        <taxon>Viridiplantae</taxon>
        <taxon>Streptophyta</taxon>
        <taxon>Embryophyta</taxon>
        <taxon>Tracheophyta</taxon>
        <taxon>Spermatophyta</taxon>
        <taxon>Magnoliopsida</taxon>
        <taxon>eudicotyledons</taxon>
        <taxon>Gunneridae</taxon>
        <taxon>Pentapetalae</taxon>
        <taxon>asterids</taxon>
        <taxon>lamiids</taxon>
        <taxon>Solanales</taxon>
        <taxon>Solanaceae</taxon>
        <taxon>Solanoideae</taxon>
        <taxon>Hyoscyameae</taxon>
        <taxon>Anisodus</taxon>
    </lineage>
</organism>
<name>A0AAE1R0U6_9SOLA</name>
<comment type="caution">
    <text evidence="2">The sequence shown here is derived from an EMBL/GenBank/DDBJ whole genome shotgun (WGS) entry which is preliminary data.</text>
</comment>
<reference evidence="2" key="1">
    <citation type="submission" date="2023-12" db="EMBL/GenBank/DDBJ databases">
        <title>Genome assembly of Anisodus tanguticus.</title>
        <authorList>
            <person name="Wang Y.-J."/>
        </authorList>
    </citation>
    <scope>NUCLEOTIDE SEQUENCE</scope>
    <source>
        <strain evidence="2">KB-2021</strain>
        <tissue evidence="2">Leaf</tissue>
    </source>
</reference>
<dbReference type="AlphaFoldDB" id="A0AAE1R0U6"/>
<dbReference type="Proteomes" id="UP001291623">
    <property type="component" value="Unassembled WGS sequence"/>
</dbReference>
<evidence type="ECO:0000313" key="3">
    <source>
        <dbReference type="Proteomes" id="UP001291623"/>
    </source>
</evidence>
<protein>
    <submittedName>
        <fullName evidence="2">Uncharacterized protein</fullName>
    </submittedName>
</protein>
<dbReference type="EMBL" id="JAVYJV010000021">
    <property type="protein sequence ID" value="KAK4342709.1"/>
    <property type="molecule type" value="Genomic_DNA"/>
</dbReference>
<keyword evidence="1" id="KW-0732">Signal</keyword>
<accession>A0AAE1R0U6</accession>
<proteinExistence type="predicted"/>